<proteinExistence type="predicted"/>
<keyword evidence="3" id="KW-1185">Reference proteome</keyword>
<dbReference type="Proteomes" id="UP000729402">
    <property type="component" value="Unassembled WGS sequence"/>
</dbReference>
<sequence length="167" mass="18066">MSAAAPRAPLPCHAAHAPTRVPCRLGRARRRLASQCSLPLAPPVPAPARLSPPRLRRLLAPALHVAVGADGRQRRGGRRRADEWTDGAGGGERWEVRRWREARAAWQGRVQVTLGAARGVRDAVADMASLVRQWVGRTRLTWLWFGTASGEEGPRQPGSTDGPSTLG</sequence>
<comment type="caution">
    <text evidence="2">The sequence shown here is derived from an EMBL/GenBank/DDBJ whole genome shotgun (WGS) entry which is preliminary data.</text>
</comment>
<reference evidence="2" key="1">
    <citation type="journal article" date="2021" name="bioRxiv">
        <title>Whole Genome Assembly and Annotation of Northern Wild Rice, Zizania palustris L., Supports a Whole Genome Duplication in the Zizania Genus.</title>
        <authorList>
            <person name="Haas M."/>
            <person name="Kono T."/>
            <person name="Macchietto M."/>
            <person name="Millas R."/>
            <person name="McGilp L."/>
            <person name="Shao M."/>
            <person name="Duquette J."/>
            <person name="Hirsch C.N."/>
            <person name="Kimball J."/>
        </authorList>
    </citation>
    <scope>NUCLEOTIDE SEQUENCE</scope>
    <source>
        <tissue evidence="2">Fresh leaf tissue</tissue>
    </source>
</reference>
<name>A0A8J5V8P2_ZIZPA</name>
<evidence type="ECO:0000313" key="2">
    <source>
        <dbReference type="EMBL" id="KAG8064592.1"/>
    </source>
</evidence>
<gene>
    <name evidence="2" type="ORF">GUJ93_ZPchr0004g40073</name>
</gene>
<feature type="region of interest" description="Disordered" evidence="1">
    <location>
        <begin position="70"/>
        <end position="90"/>
    </location>
</feature>
<feature type="compositionally biased region" description="Polar residues" evidence="1">
    <location>
        <begin position="157"/>
        <end position="167"/>
    </location>
</feature>
<organism evidence="2 3">
    <name type="scientific">Zizania palustris</name>
    <name type="common">Northern wild rice</name>
    <dbReference type="NCBI Taxonomy" id="103762"/>
    <lineage>
        <taxon>Eukaryota</taxon>
        <taxon>Viridiplantae</taxon>
        <taxon>Streptophyta</taxon>
        <taxon>Embryophyta</taxon>
        <taxon>Tracheophyta</taxon>
        <taxon>Spermatophyta</taxon>
        <taxon>Magnoliopsida</taxon>
        <taxon>Liliopsida</taxon>
        <taxon>Poales</taxon>
        <taxon>Poaceae</taxon>
        <taxon>BOP clade</taxon>
        <taxon>Oryzoideae</taxon>
        <taxon>Oryzeae</taxon>
        <taxon>Zizaniinae</taxon>
        <taxon>Zizania</taxon>
    </lineage>
</organism>
<feature type="region of interest" description="Disordered" evidence="1">
    <location>
        <begin position="148"/>
        <end position="167"/>
    </location>
</feature>
<reference evidence="2" key="2">
    <citation type="submission" date="2021-02" db="EMBL/GenBank/DDBJ databases">
        <authorList>
            <person name="Kimball J.A."/>
            <person name="Haas M.W."/>
            <person name="Macchietto M."/>
            <person name="Kono T."/>
            <person name="Duquette J."/>
            <person name="Shao M."/>
        </authorList>
    </citation>
    <scope>NUCLEOTIDE SEQUENCE</scope>
    <source>
        <tissue evidence="2">Fresh leaf tissue</tissue>
    </source>
</reference>
<protein>
    <submittedName>
        <fullName evidence="2">Uncharacterized protein</fullName>
    </submittedName>
</protein>
<accession>A0A8J5V8P2</accession>
<evidence type="ECO:0000313" key="3">
    <source>
        <dbReference type="Proteomes" id="UP000729402"/>
    </source>
</evidence>
<dbReference type="AlphaFoldDB" id="A0A8J5V8P2"/>
<dbReference type="EMBL" id="JAAALK010000285">
    <property type="protein sequence ID" value="KAG8064592.1"/>
    <property type="molecule type" value="Genomic_DNA"/>
</dbReference>
<evidence type="ECO:0000256" key="1">
    <source>
        <dbReference type="SAM" id="MobiDB-lite"/>
    </source>
</evidence>